<evidence type="ECO:0000256" key="3">
    <source>
        <dbReference type="ARBA" id="ARBA00023125"/>
    </source>
</evidence>
<dbReference type="GO" id="GO:0003677">
    <property type="term" value="F:DNA binding"/>
    <property type="evidence" value="ECO:0007669"/>
    <property type="project" value="UniProtKB-KW"/>
</dbReference>
<dbReference type="InterPro" id="IPR036955">
    <property type="entry name" value="AP2/ERF_dom_sf"/>
</dbReference>
<dbReference type="GO" id="GO:0005634">
    <property type="term" value="C:nucleus"/>
    <property type="evidence" value="ECO:0007669"/>
    <property type="project" value="UniProtKB-SubCell"/>
</dbReference>
<dbReference type="Gene3D" id="3.30.730.10">
    <property type="entry name" value="AP2/ERF domain"/>
    <property type="match status" value="1"/>
</dbReference>
<accession>A0AAF0UUQ8</accession>
<dbReference type="InterPro" id="IPR016177">
    <property type="entry name" value="DNA-bd_dom_sf"/>
</dbReference>
<evidence type="ECO:0000313" key="6">
    <source>
        <dbReference type="EMBL" id="WMV53140.1"/>
    </source>
</evidence>
<dbReference type="EMBL" id="CP133622">
    <property type="protein sequence ID" value="WMV53140.1"/>
    <property type="molecule type" value="Genomic_DNA"/>
</dbReference>
<dbReference type="SUPFAM" id="SSF54171">
    <property type="entry name" value="DNA-binding domain"/>
    <property type="match status" value="1"/>
</dbReference>
<protein>
    <recommendedName>
        <fullName evidence="8">AP2/ERF domain-containing protein</fullName>
    </recommendedName>
</protein>
<sequence length="90" mass="10302">MPDLIWKANKVGKLKVGIQREMELGFGLERLILAEEAALAYDQAALSMCGPSTCLNFQVEIVQESYEDSSIMVNRVQHRLELKKKQEEKY</sequence>
<dbReference type="GO" id="GO:0003700">
    <property type="term" value="F:DNA-binding transcription factor activity"/>
    <property type="evidence" value="ECO:0007669"/>
    <property type="project" value="InterPro"/>
</dbReference>
<evidence type="ECO:0008006" key="8">
    <source>
        <dbReference type="Google" id="ProtNLM"/>
    </source>
</evidence>
<keyword evidence="7" id="KW-1185">Reference proteome</keyword>
<evidence type="ECO:0000313" key="7">
    <source>
        <dbReference type="Proteomes" id="UP001234989"/>
    </source>
</evidence>
<keyword evidence="5" id="KW-0539">Nucleus</keyword>
<organism evidence="6 7">
    <name type="scientific">Solanum verrucosum</name>
    <dbReference type="NCBI Taxonomy" id="315347"/>
    <lineage>
        <taxon>Eukaryota</taxon>
        <taxon>Viridiplantae</taxon>
        <taxon>Streptophyta</taxon>
        <taxon>Embryophyta</taxon>
        <taxon>Tracheophyta</taxon>
        <taxon>Spermatophyta</taxon>
        <taxon>Magnoliopsida</taxon>
        <taxon>eudicotyledons</taxon>
        <taxon>Gunneridae</taxon>
        <taxon>Pentapetalae</taxon>
        <taxon>asterids</taxon>
        <taxon>lamiids</taxon>
        <taxon>Solanales</taxon>
        <taxon>Solanaceae</taxon>
        <taxon>Solanoideae</taxon>
        <taxon>Solaneae</taxon>
        <taxon>Solanum</taxon>
    </lineage>
</organism>
<dbReference type="AlphaFoldDB" id="A0AAF0UUQ8"/>
<reference evidence="6" key="1">
    <citation type="submission" date="2023-08" db="EMBL/GenBank/DDBJ databases">
        <title>A de novo genome assembly of Solanum verrucosum Schlechtendal, a Mexican diploid species geographically isolated from the other diploid A-genome species in potato relatives.</title>
        <authorList>
            <person name="Hosaka K."/>
        </authorList>
    </citation>
    <scope>NUCLEOTIDE SEQUENCE</scope>
    <source>
        <tissue evidence="6">Young leaves</tissue>
    </source>
</reference>
<evidence type="ECO:0000256" key="4">
    <source>
        <dbReference type="ARBA" id="ARBA00023163"/>
    </source>
</evidence>
<gene>
    <name evidence="6" type="ORF">MTR67_046525</name>
</gene>
<keyword evidence="3" id="KW-0238">DNA-binding</keyword>
<evidence type="ECO:0000256" key="2">
    <source>
        <dbReference type="ARBA" id="ARBA00023015"/>
    </source>
</evidence>
<evidence type="ECO:0000256" key="5">
    <source>
        <dbReference type="ARBA" id="ARBA00023242"/>
    </source>
</evidence>
<evidence type="ECO:0000256" key="1">
    <source>
        <dbReference type="ARBA" id="ARBA00004123"/>
    </source>
</evidence>
<proteinExistence type="predicted"/>
<keyword evidence="2" id="KW-0805">Transcription regulation</keyword>
<name>A0AAF0UUQ8_SOLVR</name>
<dbReference type="Proteomes" id="UP001234989">
    <property type="component" value="Chromosome 11"/>
</dbReference>
<keyword evidence="4" id="KW-0804">Transcription</keyword>
<comment type="subcellular location">
    <subcellularLocation>
        <location evidence="1">Nucleus</location>
    </subcellularLocation>
</comment>